<organism evidence="2 3">
    <name type="scientific">Halobellus clavatus</name>
    <dbReference type="NCBI Taxonomy" id="660517"/>
    <lineage>
        <taxon>Archaea</taxon>
        <taxon>Methanobacteriati</taxon>
        <taxon>Methanobacteriota</taxon>
        <taxon>Stenosarchaea group</taxon>
        <taxon>Halobacteria</taxon>
        <taxon>Halobacteriales</taxon>
        <taxon>Haloferacaceae</taxon>
        <taxon>Halobellus</taxon>
    </lineage>
</organism>
<feature type="domain" description="DUF7999" evidence="1">
    <location>
        <begin position="1"/>
        <end position="58"/>
    </location>
</feature>
<dbReference type="AlphaFoldDB" id="A0A1H3GXY2"/>
<evidence type="ECO:0000313" key="3">
    <source>
        <dbReference type="Proteomes" id="UP000199170"/>
    </source>
</evidence>
<dbReference type="Pfam" id="PF26006">
    <property type="entry name" value="DUF7999"/>
    <property type="match status" value="1"/>
</dbReference>
<protein>
    <recommendedName>
        <fullName evidence="1">DUF7999 domain-containing protein</fullName>
    </recommendedName>
</protein>
<evidence type="ECO:0000313" key="2">
    <source>
        <dbReference type="EMBL" id="SDY07498.1"/>
    </source>
</evidence>
<gene>
    <name evidence="2" type="ORF">SAMN04487946_10616</name>
</gene>
<dbReference type="Proteomes" id="UP000199170">
    <property type="component" value="Unassembled WGS sequence"/>
</dbReference>
<name>A0A1H3GXY2_9EURY</name>
<accession>A0A1H3GXY2</accession>
<keyword evidence="3" id="KW-1185">Reference proteome</keyword>
<proteinExistence type="predicted"/>
<reference evidence="3" key="1">
    <citation type="submission" date="2016-10" db="EMBL/GenBank/DDBJ databases">
        <authorList>
            <person name="Varghese N."/>
            <person name="Submissions S."/>
        </authorList>
    </citation>
    <scope>NUCLEOTIDE SEQUENCE [LARGE SCALE GENOMIC DNA]</scope>
    <source>
        <strain evidence="3">CGMCC 1.10118</strain>
    </source>
</reference>
<sequence length="65" mass="7303">MTVRDDDTAATYHIVRYPDPSVAKKAINLTRNASVALSLSSVGYRANAWQVDRLREIHRAGEDFI</sequence>
<evidence type="ECO:0000259" key="1">
    <source>
        <dbReference type="Pfam" id="PF26006"/>
    </source>
</evidence>
<dbReference type="EMBL" id="FNPB01000006">
    <property type="protein sequence ID" value="SDY07498.1"/>
    <property type="molecule type" value="Genomic_DNA"/>
</dbReference>
<dbReference type="InterPro" id="IPR058312">
    <property type="entry name" value="DUF7999"/>
</dbReference>